<gene>
    <name evidence="3" type="ORF">G3572_13315</name>
</gene>
<evidence type="ECO:0000313" key="3">
    <source>
        <dbReference type="EMBL" id="NEX47189.1"/>
    </source>
</evidence>
<feature type="compositionally biased region" description="Polar residues" evidence="1">
    <location>
        <begin position="77"/>
        <end position="94"/>
    </location>
</feature>
<keyword evidence="2" id="KW-0812">Transmembrane</keyword>
<proteinExistence type="predicted"/>
<comment type="caution">
    <text evidence="3">The sequence shown here is derived from an EMBL/GenBank/DDBJ whole genome shotgun (WGS) entry which is preliminary data.</text>
</comment>
<sequence>MSAPQTNIDKQQRRHRGPLIGMILVVIAVGIGFVWWLGYEAAESDPLPGPSDQIDGRTGETVPGDAPFTAPPEGTPPVQQSEQPTPGVPNQTVDPLTPADVPAVDPLPESSPIVPAN</sequence>
<dbReference type="AlphaFoldDB" id="A0A6B3RW12"/>
<accession>A0A6B3RW12</accession>
<evidence type="ECO:0000313" key="4">
    <source>
        <dbReference type="Proteomes" id="UP000481421"/>
    </source>
</evidence>
<dbReference type="RefSeq" id="WP_164612667.1">
    <property type="nucleotide sequence ID" value="NZ_JAAIKE010000004.1"/>
</dbReference>
<keyword evidence="2" id="KW-0472">Membrane</keyword>
<organism evidence="3 4">
    <name type="scientific">Pseudotabrizicola algicola</name>
    <dbReference type="NCBI Taxonomy" id="2709381"/>
    <lineage>
        <taxon>Bacteria</taxon>
        <taxon>Pseudomonadati</taxon>
        <taxon>Pseudomonadota</taxon>
        <taxon>Alphaproteobacteria</taxon>
        <taxon>Rhodobacterales</taxon>
        <taxon>Paracoccaceae</taxon>
        <taxon>Pseudotabrizicola</taxon>
    </lineage>
</organism>
<keyword evidence="2" id="KW-1133">Transmembrane helix</keyword>
<protein>
    <submittedName>
        <fullName evidence="3">Uncharacterized protein</fullName>
    </submittedName>
</protein>
<name>A0A6B3RW12_9RHOB</name>
<keyword evidence="4" id="KW-1185">Reference proteome</keyword>
<evidence type="ECO:0000256" key="1">
    <source>
        <dbReference type="SAM" id="MobiDB-lite"/>
    </source>
</evidence>
<dbReference type="Proteomes" id="UP000481421">
    <property type="component" value="Unassembled WGS sequence"/>
</dbReference>
<evidence type="ECO:0000256" key="2">
    <source>
        <dbReference type="SAM" id="Phobius"/>
    </source>
</evidence>
<feature type="transmembrane region" description="Helical" evidence="2">
    <location>
        <begin position="19"/>
        <end position="38"/>
    </location>
</feature>
<reference evidence="3 4" key="1">
    <citation type="submission" date="2020-02" db="EMBL/GenBank/DDBJ databases">
        <title>Rhodobacter algicola sp. nov., isolated from microalga culture.</title>
        <authorList>
            <person name="Park C.-Y."/>
        </authorList>
    </citation>
    <scope>NUCLEOTIDE SEQUENCE [LARGE SCALE GENOMIC DNA]</scope>
    <source>
        <strain evidence="3 4">ETT8</strain>
    </source>
</reference>
<feature type="region of interest" description="Disordered" evidence="1">
    <location>
        <begin position="42"/>
        <end position="117"/>
    </location>
</feature>
<dbReference type="EMBL" id="JAAIKE010000004">
    <property type="protein sequence ID" value="NEX47189.1"/>
    <property type="molecule type" value="Genomic_DNA"/>
</dbReference>